<protein>
    <recommendedName>
        <fullName evidence="4">Tryptophan dimethylallyltransferase</fullName>
    </recommendedName>
</protein>
<dbReference type="Pfam" id="PF11991">
    <property type="entry name" value="Trp_DMAT"/>
    <property type="match status" value="1"/>
</dbReference>
<dbReference type="SFLD" id="SFLDG01162">
    <property type="entry name" value="I"/>
    <property type="match status" value="1"/>
</dbReference>
<evidence type="ECO:0000313" key="2">
    <source>
        <dbReference type="EMBL" id="OLR92283.1"/>
    </source>
</evidence>
<gene>
    <name evidence="2" type="ORF">BJP25_22080</name>
</gene>
<reference evidence="2 3" key="1">
    <citation type="submission" date="2016-10" db="EMBL/GenBank/DDBJ databases">
        <title>The Draft Genome Sequence of Actinokineospora bangkokensis 44EHWT reveals the biosynthetic pathway of antifungal compounds Thailandins with unusual extender unit butylmalonyl-CoA.</title>
        <authorList>
            <person name="Greule A."/>
            <person name="Intra B."/>
            <person name="Flemming S."/>
            <person name="Rommel M.G."/>
            <person name="Panbangred W."/>
            <person name="Bechthold A."/>
        </authorList>
    </citation>
    <scope>NUCLEOTIDE SEQUENCE [LARGE SCALE GENOMIC DNA]</scope>
    <source>
        <strain evidence="2 3">44EHW</strain>
    </source>
</reference>
<name>A0A1Q9LJV2_9PSEU</name>
<dbReference type="InterPro" id="IPR033964">
    <property type="entry name" value="ABBA"/>
</dbReference>
<dbReference type="STRING" id="1193682.BJP25_22080"/>
<proteinExistence type="predicted"/>
<organism evidence="2 3">
    <name type="scientific">Actinokineospora bangkokensis</name>
    <dbReference type="NCBI Taxonomy" id="1193682"/>
    <lineage>
        <taxon>Bacteria</taxon>
        <taxon>Bacillati</taxon>
        <taxon>Actinomycetota</taxon>
        <taxon>Actinomycetes</taxon>
        <taxon>Pseudonocardiales</taxon>
        <taxon>Pseudonocardiaceae</taxon>
        <taxon>Actinokineospora</taxon>
    </lineage>
</organism>
<dbReference type="EMBL" id="MKQR01000017">
    <property type="protein sequence ID" value="OLR92283.1"/>
    <property type="molecule type" value="Genomic_DNA"/>
</dbReference>
<keyword evidence="1" id="KW-0808">Transferase</keyword>
<evidence type="ECO:0000256" key="1">
    <source>
        <dbReference type="ARBA" id="ARBA00022679"/>
    </source>
</evidence>
<dbReference type="GO" id="GO:0016765">
    <property type="term" value="F:transferase activity, transferring alkyl or aryl (other than methyl) groups"/>
    <property type="evidence" value="ECO:0007669"/>
    <property type="project" value="InterPro"/>
</dbReference>
<dbReference type="Proteomes" id="UP000186040">
    <property type="component" value="Unassembled WGS sequence"/>
</dbReference>
<sequence length="344" mass="36404">MGLGHRADEACAVLADLLGPQGDLDRGRAPVWRSDISDDHTPVEYSVAFEEDGSHTLRLLVEAGAAEPGRRANLDAAEAALDRLATRYPLALDKLDAVRGLFLPEDPQGLFAMWFSLVLRRSGPPMVKVYLNPQVRGAAQAERLVGAGLDRLGFAGSMDWVRAHTPRQGGGLDRFSFFALDLEDTPAARVKLYQSHHGATAADARFAAGGTAAADPHRLTRFATDLGGDGPFRGRPLVSSHTFLASDAARPRGYSLYVPIRDYVPDDGVALVRTRAALARCGVDTAALDRAVEAVATRPLVDGVGLIAHVSLRMGPPRPGVTVYLSAEAHGVAPPVRGTAAGAA</sequence>
<evidence type="ECO:0008006" key="4">
    <source>
        <dbReference type="Google" id="ProtNLM"/>
    </source>
</evidence>
<dbReference type="AlphaFoldDB" id="A0A1Q9LJV2"/>
<accession>A0A1Q9LJV2</accession>
<dbReference type="SFLD" id="SFLDS00036">
    <property type="entry name" value="Aromatic_Prenyltransferase"/>
    <property type="match status" value="1"/>
</dbReference>
<keyword evidence="3" id="KW-1185">Reference proteome</keyword>
<comment type="caution">
    <text evidence="2">The sequence shown here is derived from an EMBL/GenBank/DDBJ whole genome shotgun (WGS) entry which is preliminary data.</text>
</comment>
<dbReference type="GO" id="GO:0009820">
    <property type="term" value="P:alkaloid metabolic process"/>
    <property type="evidence" value="ECO:0007669"/>
    <property type="project" value="InterPro"/>
</dbReference>
<dbReference type="InterPro" id="IPR017795">
    <property type="entry name" value="ABBA_NscD-like"/>
</dbReference>
<evidence type="ECO:0000313" key="3">
    <source>
        <dbReference type="Proteomes" id="UP000186040"/>
    </source>
</evidence>